<name>A0A072TIN7_MEDTR</name>
<dbReference type="EMBL" id="KL402752">
    <property type="protein sequence ID" value="KEH17272.1"/>
    <property type="molecule type" value="Genomic_DNA"/>
</dbReference>
<protein>
    <submittedName>
        <fullName evidence="1 2">Uncharacterized protein</fullName>
    </submittedName>
</protein>
<reference evidence="2" key="3">
    <citation type="submission" date="2015-06" db="UniProtKB">
        <authorList>
            <consortium name="EnsemblPlants"/>
        </authorList>
    </citation>
    <scope>IDENTIFICATION</scope>
    <source>
        <strain evidence="2">cv. Jemalong A17</strain>
    </source>
</reference>
<evidence type="ECO:0000313" key="3">
    <source>
        <dbReference type="Proteomes" id="UP000002051"/>
    </source>
</evidence>
<evidence type="ECO:0000313" key="1">
    <source>
        <dbReference type="EMBL" id="KEH17272.1"/>
    </source>
</evidence>
<accession>A0A072TIN7</accession>
<sequence length="73" mass="8685">MATYDEWVSAGGDQWMQMEADHNARWNMHSLTGILAVDRRIPTENEEDRQILSREKTIFDYLSYSCLHLWTSY</sequence>
<proteinExistence type="predicted"/>
<evidence type="ECO:0000313" key="2">
    <source>
        <dbReference type="EnsemblPlants" id="KEH17272"/>
    </source>
</evidence>
<dbReference type="AlphaFoldDB" id="A0A072TIN7"/>
<organism evidence="1 3">
    <name type="scientific">Medicago truncatula</name>
    <name type="common">Barrel medic</name>
    <name type="synonym">Medicago tribuloides</name>
    <dbReference type="NCBI Taxonomy" id="3880"/>
    <lineage>
        <taxon>Eukaryota</taxon>
        <taxon>Viridiplantae</taxon>
        <taxon>Streptophyta</taxon>
        <taxon>Embryophyta</taxon>
        <taxon>Tracheophyta</taxon>
        <taxon>Spermatophyta</taxon>
        <taxon>Magnoliopsida</taxon>
        <taxon>eudicotyledons</taxon>
        <taxon>Gunneridae</taxon>
        <taxon>Pentapetalae</taxon>
        <taxon>rosids</taxon>
        <taxon>fabids</taxon>
        <taxon>Fabales</taxon>
        <taxon>Fabaceae</taxon>
        <taxon>Papilionoideae</taxon>
        <taxon>50 kb inversion clade</taxon>
        <taxon>NPAAA clade</taxon>
        <taxon>Hologalegina</taxon>
        <taxon>IRL clade</taxon>
        <taxon>Trifolieae</taxon>
        <taxon>Medicago</taxon>
    </lineage>
</organism>
<dbReference type="HOGENOM" id="CLU_2708614_0_0_1"/>
<dbReference type="PaxDb" id="3880-AES79395"/>
<dbReference type="EnsemblPlants" id="KEH17272">
    <property type="protein sequence ID" value="KEH17272"/>
    <property type="gene ID" value="MTR_0027s0040"/>
</dbReference>
<reference evidence="1 3" key="1">
    <citation type="journal article" date="2011" name="Nature">
        <title>The Medicago genome provides insight into the evolution of rhizobial symbioses.</title>
        <authorList>
            <person name="Young N.D."/>
            <person name="Debelle F."/>
            <person name="Oldroyd G.E."/>
            <person name="Geurts R."/>
            <person name="Cannon S.B."/>
            <person name="Udvardi M.K."/>
            <person name="Benedito V.A."/>
            <person name="Mayer K.F."/>
            <person name="Gouzy J."/>
            <person name="Schoof H."/>
            <person name="Van de Peer Y."/>
            <person name="Proost S."/>
            <person name="Cook D.R."/>
            <person name="Meyers B.C."/>
            <person name="Spannagl M."/>
            <person name="Cheung F."/>
            <person name="De Mita S."/>
            <person name="Krishnakumar V."/>
            <person name="Gundlach H."/>
            <person name="Zhou S."/>
            <person name="Mudge J."/>
            <person name="Bharti A.K."/>
            <person name="Murray J.D."/>
            <person name="Naoumkina M.A."/>
            <person name="Rosen B."/>
            <person name="Silverstein K.A."/>
            <person name="Tang H."/>
            <person name="Rombauts S."/>
            <person name="Zhao P.X."/>
            <person name="Zhou P."/>
            <person name="Barbe V."/>
            <person name="Bardou P."/>
            <person name="Bechner M."/>
            <person name="Bellec A."/>
            <person name="Berger A."/>
            <person name="Berges H."/>
            <person name="Bidwell S."/>
            <person name="Bisseling T."/>
            <person name="Choisne N."/>
            <person name="Couloux A."/>
            <person name="Denny R."/>
            <person name="Deshpande S."/>
            <person name="Dai X."/>
            <person name="Doyle J.J."/>
            <person name="Dudez A.M."/>
            <person name="Farmer A.D."/>
            <person name="Fouteau S."/>
            <person name="Franken C."/>
            <person name="Gibelin C."/>
            <person name="Gish J."/>
            <person name="Goldstein S."/>
            <person name="Gonzalez A.J."/>
            <person name="Green P.J."/>
            <person name="Hallab A."/>
            <person name="Hartog M."/>
            <person name="Hua A."/>
            <person name="Humphray S.J."/>
            <person name="Jeong D.H."/>
            <person name="Jing Y."/>
            <person name="Jocker A."/>
            <person name="Kenton S.M."/>
            <person name="Kim D.J."/>
            <person name="Klee K."/>
            <person name="Lai H."/>
            <person name="Lang C."/>
            <person name="Lin S."/>
            <person name="Macmil S.L."/>
            <person name="Magdelenat G."/>
            <person name="Matthews L."/>
            <person name="McCorrison J."/>
            <person name="Monaghan E.L."/>
            <person name="Mun J.H."/>
            <person name="Najar F.Z."/>
            <person name="Nicholson C."/>
            <person name="Noirot C."/>
            <person name="O'Bleness M."/>
            <person name="Paule C.R."/>
            <person name="Poulain J."/>
            <person name="Prion F."/>
            <person name="Qin B."/>
            <person name="Qu C."/>
            <person name="Retzel E.F."/>
            <person name="Riddle C."/>
            <person name="Sallet E."/>
            <person name="Samain S."/>
            <person name="Samson N."/>
            <person name="Sanders I."/>
            <person name="Saurat O."/>
            <person name="Scarpelli C."/>
            <person name="Schiex T."/>
            <person name="Segurens B."/>
            <person name="Severin A.J."/>
            <person name="Sherrier D.J."/>
            <person name="Shi R."/>
            <person name="Sims S."/>
            <person name="Singer S.R."/>
            <person name="Sinharoy S."/>
            <person name="Sterck L."/>
            <person name="Viollet A."/>
            <person name="Wang B.B."/>
            <person name="Wang K."/>
            <person name="Wang M."/>
            <person name="Wang X."/>
            <person name="Warfsmann J."/>
            <person name="Weissenbach J."/>
            <person name="White D.D."/>
            <person name="White J.D."/>
            <person name="Wiley G.B."/>
            <person name="Wincker P."/>
            <person name="Xing Y."/>
            <person name="Yang L."/>
            <person name="Yao Z."/>
            <person name="Ying F."/>
            <person name="Zhai J."/>
            <person name="Zhou L."/>
            <person name="Zuber A."/>
            <person name="Denarie J."/>
            <person name="Dixon R.A."/>
            <person name="May G.D."/>
            <person name="Schwartz D.C."/>
            <person name="Rogers J."/>
            <person name="Quetier F."/>
            <person name="Town C.D."/>
            <person name="Roe B.A."/>
        </authorList>
    </citation>
    <scope>NUCLEOTIDE SEQUENCE [LARGE SCALE GENOMIC DNA]</scope>
    <source>
        <strain evidence="1">A17</strain>
        <strain evidence="2 3">cv. Jemalong A17</strain>
    </source>
</reference>
<gene>
    <name evidence="1" type="ORF">MTR_0027s0040</name>
</gene>
<dbReference type="Proteomes" id="UP000002051">
    <property type="component" value="Unassembled WGS sequence"/>
</dbReference>
<keyword evidence="3" id="KW-1185">Reference proteome</keyword>
<reference evidence="1 3" key="2">
    <citation type="journal article" date="2014" name="BMC Genomics">
        <title>An improved genome release (version Mt4.0) for the model legume Medicago truncatula.</title>
        <authorList>
            <person name="Tang H."/>
            <person name="Krishnakumar V."/>
            <person name="Bidwell S."/>
            <person name="Rosen B."/>
            <person name="Chan A."/>
            <person name="Zhou S."/>
            <person name="Gentzbittel L."/>
            <person name="Childs K.L."/>
            <person name="Yandell M."/>
            <person name="Gundlach H."/>
            <person name="Mayer K.F."/>
            <person name="Schwartz D.C."/>
            <person name="Town C.D."/>
        </authorList>
    </citation>
    <scope>GENOME REANNOTATION</scope>
    <source>
        <strain evidence="1">A17</strain>
        <strain evidence="2 3">cv. Jemalong A17</strain>
    </source>
</reference>